<dbReference type="EMBL" id="BAABGX010000002">
    <property type="protein sequence ID" value="GAA4310581.1"/>
    <property type="molecule type" value="Genomic_DNA"/>
</dbReference>
<reference evidence="4" key="1">
    <citation type="journal article" date="2019" name="Int. J. Syst. Evol. Microbiol.">
        <title>The Global Catalogue of Microorganisms (GCM) 10K type strain sequencing project: providing services to taxonomists for standard genome sequencing and annotation.</title>
        <authorList>
            <consortium name="The Broad Institute Genomics Platform"/>
            <consortium name="The Broad Institute Genome Sequencing Center for Infectious Disease"/>
            <person name="Wu L."/>
            <person name="Ma J."/>
        </authorList>
    </citation>
    <scope>NUCLEOTIDE SEQUENCE [LARGE SCALE GENOMIC DNA]</scope>
    <source>
        <strain evidence="4">JCM 17917</strain>
    </source>
</reference>
<evidence type="ECO:0000256" key="1">
    <source>
        <dbReference type="SAM" id="MobiDB-lite"/>
    </source>
</evidence>
<dbReference type="Gene3D" id="1.25.10.10">
    <property type="entry name" value="Leucine-rich Repeat Variant"/>
    <property type="match status" value="1"/>
</dbReference>
<gene>
    <name evidence="3" type="ORF">GCM10023183_28680</name>
</gene>
<name>A0ABP8FTE9_9BACT</name>
<sequence length="308" mass="34697">MPFEPIERLLEKYYDGESTLAEEAHLKTFFQETKLLPDHLKPHALQFNHYAQEQHVKIDKFLSDDWLFEKIENPRAGAAPAPEKKPNFFVAYGWQMAASISLLLVAFWAGYYFMSPSNNGLATHQSQLVVQQEKEEPQPIIEESTPAEKATQVTTSPEYSPAPKNPARDSSPRQKTRPLLTARIPVVASASARLQLVSQDLPTEGLTPAESKKVMDLLIKTMSKDDNVNVRLAACEALYRFKDQKEARQAFIQALATQTDPMMQITLIDIVISLKEKRALPHLEQLANQENVLPIVKHKAQEGLGTLI</sequence>
<evidence type="ECO:0000256" key="2">
    <source>
        <dbReference type="SAM" id="Phobius"/>
    </source>
</evidence>
<keyword evidence="2" id="KW-0812">Transmembrane</keyword>
<dbReference type="InterPro" id="IPR016024">
    <property type="entry name" value="ARM-type_fold"/>
</dbReference>
<feature type="transmembrane region" description="Helical" evidence="2">
    <location>
        <begin position="92"/>
        <end position="114"/>
    </location>
</feature>
<dbReference type="InterPro" id="IPR011989">
    <property type="entry name" value="ARM-like"/>
</dbReference>
<organism evidence="3 4">
    <name type="scientific">Nibribacter koreensis</name>
    <dbReference type="NCBI Taxonomy" id="1084519"/>
    <lineage>
        <taxon>Bacteria</taxon>
        <taxon>Pseudomonadati</taxon>
        <taxon>Bacteroidota</taxon>
        <taxon>Cytophagia</taxon>
        <taxon>Cytophagales</taxon>
        <taxon>Hymenobacteraceae</taxon>
        <taxon>Nibribacter</taxon>
    </lineage>
</organism>
<keyword evidence="4" id="KW-1185">Reference proteome</keyword>
<protein>
    <recommendedName>
        <fullName evidence="5">HEAT repeat-containing protein</fullName>
    </recommendedName>
</protein>
<dbReference type="Pfam" id="PF13646">
    <property type="entry name" value="HEAT_2"/>
    <property type="match status" value="1"/>
</dbReference>
<dbReference type="Proteomes" id="UP001501844">
    <property type="component" value="Unassembled WGS sequence"/>
</dbReference>
<proteinExistence type="predicted"/>
<feature type="region of interest" description="Disordered" evidence="1">
    <location>
        <begin position="128"/>
        <end position="178"/>
    </location>
</feature>
<keyword evidence="2" id="KW-1133">Transmembrane helix</keyword>
<keyword evidence="2" id="KW-0472">Membrane</keyword>
<accession>A0ABP8FTE9</accession>
<comment type="caution">
    <text evidence="3">The sequence shown here is derived from an EMBL/GenBank/DDBJ whole genome shotgun (WGS) entry which is preliminary data.</text>
</comment>
<evidence type="ECO:0008006" key="5">
    <source>
        <dbReference type="Google" id="ProtNLM"/>
    </source>
</evidence>
<evidence type="ECO:0000313" key="4">
    <source>
        <dbReference type="Proteomes" id="UP001501844"/>
    </source>
</evidence>
<evidence type="ECO:0000313" key="3">
    <source>
        <dbReference type="EMBL" id="GAA4310581.1"/>
    </source>
</evidence>
<dbReference type="RefSeq" id="WP_345167502.1">
    <property type="nucleotide sequence ID" value="NZ_BAABGX010000002.1"/>
</dbReference>
<dbReference type="SUPFAM" id="SSF48371">
    <property type="entry name" value="ARM repeat"/>
    <property type="match status" value="1"/>
</dbReference>